<reference evidence="1" key="1">
    <citation type="submission" date="2022-02" db="EMBL/GenBank/DDBJ databases">
        <authorList>
            <person name="King R."/>
        </authorList>
    </citation>
    <scope>NUCLEOTIDE SEQUENCE</scope>
</reference>
<dbReference type="AlphaFoldDB" id="A0A9P0IB61"/>
<evidence type="ECO:0000313" key="1">
    <source>
        <dbReference type="EMBL" id="CAH1642074.1"/>
    </source>
</evidence>
<sequence>MSCALAGRARRAATCLRRGVVYSGKAPLGPALEPGRPGERRAVSSARSYPVSCLRADLPNVDDVLRILLHVRLRADSLEQNYRILFVMKLEFTCLRSGVQA</sequence>
<accession>A0A9P0IB61</accession>
<evidence type="ECO:0000313" key="2">
    <source>
        <dbReference type="Proteomes" id="UP001153321"/>
    </source>
</evidence>
<organism evidence="1 2">
    <name type="scientific">Spodoptera littoralis</name>
    <name type="common">Egyptian cotton leafworm</name>
    <dbReference type="NCBI Taxonomy" id="7109"/>
    <lineage>
        <taxon>Eukaryota</taxon>
        <taxon>Metazoa</taxon>
        <taxon>Ecdysozoa</taxon>
        <taxon>Arthropoda</taxon>
        <taxon>Hexapoda</taxon>
        <taxon>Insecta</taxon>
        <taxon>Pterygota</taxon>
        <taxon>Neoptera</taxon>
        <taxon>Endopterygota</taxon>
        <taxon>Lepidoptera</taxon>
        <taxon>Glossata</taxon>
        <taxon>Ditrysia</taxon>
        <taxon>Noctuoidea</taxon>
        <taxon>Noctuidae</taxon>
        <taxon>Amphipyrinae</taxon>
        <taxon>Spodoptera</taxon>
    </lineage>
</organism>
<gene>
    <name evidence="1" type="ORF">SPLIT_LOCUS7430</name>
</gene>
<proteinExistence type="predicted"/>
<name>A0A9P0IB61_SPOLI</name>
<keyword evidence="2" id="KW-1185">Reference proteome</keyword>
<protein>
    <submittedName>
        <fullName evidence="1">Uncharacterized protein</fullName>
    </submittedName>
</protein>
<dbReference type="Proteomes" id="UP001153321">
    <property type="component" value="Chromosome 25"/>
</dbReference>
<dbReference type="EMBL" id="LR824556">
    <property type="protein sequence ID" value="CAH1642074.1"/>
    <property type="molecule type" value="Genomic_DNA"/>
</dbReference>